<proteinExistence type="predicted"/>
<feature type="transmembrane region" description="Helical" evidence="1">
    <location>
        <begin position="12"/>
        <end position="30"/>
    </location>
</feature>
<comment type="caution">
    <text evidence="3">The sequence shown here is derived from an EMBL/GenBank/DDBJ whole genome shotgun (WGS) entry which is preliminary data.</text>
</comment>
<dbReference type="GO" id="GO:0016616">
    <property type="term" value="F:oxidoreductase activity, acting on the CH-OH group of donors, NAD or NADP as acceptor"/>
    <property type="evidence" value="ECO:0007669"/>
    <property type="project" value="InterPro"/>
</dbReference>
<keyword evidence="1" id="KW-0812">Transmembrane</keyword>
<dbReference type="InterPro" id="IPR002225">
    <property type="entry name" value="3Beta_OHSteriod_DH/Estase"/>
</dbReference>
<dbReference type="InterPro" id="IPR036291">
    <property type="entry name" value="NAD(P)-bd_dom_sf"/>
</dbReference>
<dbReference type="GO" id="GO:0006694">
    <property type="term" value="P:steroid biosynthetic process"/>
    <property type="evidence" value="ECO:0007669"/>
    <property type="project" value="InterPro"/>
</dbReference>
<name>A0A9P9E7Y3_9PLEO</name>
<evidence type="ECO:0000313" key="3">
    <source>
        <dbReference type="EMBL" id="KAH7132578.1"/>
    </source>
</evidence>
<organism evidence="3 4">
    <name type="scientific">Dendryphion nanum</name>
    <dbReference type="NCBI Taxonomy" id="256645"/>
    <lineage>
        <taxon>Eukaryota</taxon>
        <taxon>Fungi</taxon>
        <taxon>Dikarya</taxon>
        <taxon>Ascomycota</taxon>
        <taxon>Pezizomycotina</taxon>
        <taxon>Dothideomycetes</taxon>
        <taxon>Pleosporomycetidae</taxon>
        <taxon>Pleosporales</taxon>
        <taxon>Torulaceae</taxon>
        <taxon>Dendryphion</taxon>
    </lineage>
</organism>
<protein>
    <recommendedName>
        <fullName evidence="2">3-beta hydroxysteroid dehydrogenase/isomerase domain-containing protein</fullName>
    </recommendedName>
</protein>
<reference evidence="3" key="1">
    <citation type="journal article" date="2021" name="Nat. Commun.">
        <title>Genetic determinants of endophytism in the Arabidopsis root mycobiome.</title>
        <authorList>
            <person name="Mesny F."/>
            <person name="Miyauchi S."/>
            <person name="Thiergart T."/>
            <person name="Pickel B."/>
            <person name="Atanasova L."/>
            <person name="Karlsson M."/>
            <person name="Huettel B."/>
            <person name="Barry K.W."/>
            <person name="Haridas S."/>
            <person name="Chen C."/>
            <person name="Bauer D."/>
            <person name="Andreopoulos W."/>
            <person name="Pangilinan J."/>
            <person name="LaButti K."/>
            <person name="Riley R."/>
            <person name="Lipzen A."/>
            <person name="Clum A."/>
            <person name="Drula E."/>
            <person name="Henrissat B."/>
            <person name="Kohler A."/>
            <person name="Grigoriev I.V."/>
            <person name="Martin F.M."/>
            <person name="Hacquard S."/>
        </authorList>
    </citation>
    <scope>NUCLEOTIDE SEQUENCE</scope>
    <source>
        <strain evidence="3">MPI-CAGE-CH-0243</strain>
    </source>
</reference>
<dbReference type="SUPFAM" id="SSF51735">
    <property type="entry name" value="NAD(P)-binding Rossmann-fold domains"/>
    <property type="match status" value="1"/>
</dbReference>
<dbReference type="Pfam" id="PF01073">
    <property type="entry name" value="3Beta_HSD"/>
    <property type="match status" value="1"/>
</dbReference>
<dbReference type="AlphaFoldDB" id="A0A9P9E7Y3"/>
<dbReference type="Gene3D" id="3.40.50.720">
    <property type="entry name" value="NAD(P)-binding Rossmann-like Domain"/>
    <property type="match status" value="1"/>
</dbReference>
<keyword evidence="1" id="KW-0472">Membrane</keyword>
<evidence type="ECO:0000313" key="4">
    <source>
        <dbReference type="Proteomes" id="UP000700596"/>
    </source>
</evidence>
<dbReference type="EMBL" id="JAGMWT010000003">
    <property type="protein sequence ID" value="KAH7132578.1"/>
    <property type="molecule type" value="Genomic_DNA"/>
</dbReference>
<feature type="domain" description="3-beta hydroxysteroid dehydrogenase/isomerase" evidence="2">
    <location>
        <begin position="13"/>
        <end position="287"/>
    </location>
</feature>
<dbReference type="Proteomes" id="UP000700596">
    <property type="component" value="Unassembled WGS sequence"/>
</dbReference>
<gene>
    <name evidence="3" type="ORF">B0J11DRAFT_522026</name>
</gene>
<dbReference type="OrthoDB" id="10058185at2759"/>
<accession>A0A9P9E7Y3</accession>
<keyword evidence="4" id="KW-1185">Reference proteome</keyword>
<sequence length="386" mass="41723">MASTSSTSSHSVLVVGGVGFVGYHLVSYFVRHGSFKDITVLSRSATSSSNRVQGATYCIGDLTRDDDIKKILDERKPSVIIHAVSPSPVTGTTKEYNQVNIRGTESLLRLAKASEHVQVLIYTSSSTLAKGPQHLNLDESAPLANTDPKAAPYARSKAIADTMILRANSPRPTSGAGTWAGHLATGSLRFPIVYGTRDVTAIPGCLNALAKGQTNAILGNGDNMWSVCSAENVAISHVLLASALLSPPSKDPNLKVDGEAFNIHDGAPYPFWSFARLVWKYAGYDPSPPPKVTKLPPWFALSLATFLEWAYWILTFGTKRPYNLGKQQVEYSCFTHTYSIEKAKNRLGFIPKGDFEEGMKECVAWCLNEGGWAAKLKGAKGVVQKG</sequence>
<keyword evidence="1" id="KW-1133">Transmembrane helix</keyword>
<evidence type="ECO:0000256" key="1">
    <source>
        <dbReference type="SAM" id="Phobius"/>
    </source>
</evidence>
<evidence type="ECO:0000259" key="2">
    <source>
        <dbReference type="Pfam" id="PF01073"/>
    </source>
</evidence>
<dbReference type="PANTHER" id="PTHR43000">
    <property type="entry name" value="DTDP-D-GLUCOSE 4,6-DEHYDRATASE-RELATED"/>
    <property type="match status" value="1"/>
</dbReference>